<name>A0A7H0VD34_9FLAO</name>
<dbReference type="EMBL" id="CP060139">
    <property type="protein sequence ID" value="QNR23632.1"/>
    <property type="molecule type" value="Genomic_DNA"/>
</dbReference>
<reference evidence="2 3" key="1">
    <citation type="submission" date="2020-08" db="EMBL/GenBank/DDBJ databases">
        <title>Croceimicrobium hydrocarbonivorans gen. nov., sp. nov., a novel marine bacterium isolated from a bacterial consortium that degrades polyethylene terephthalate.</title>
        <authorList>
            <person name="Liu R."/>
        </authorList>
    </citation>
    <scope>NUCLEOTIDE SEQUENCE [LARGE SCALE GENOMIC DNA]</scope>
    <source>
        <strain evidence="2 3">A20-9</strain>
    </source>
</reference>
<gene>
    <name evidence="2" type="ORF">H4K34_14790</name>
</gene>
<feature type="chain" id="PRO_5028893001" description="Lipoprotein" evidence="1">
    <location>
        <begin position="21"/>
        <end position="250"/>
    </location>
</feature>
<accession>A0A7H0VD34</accession>
<dbReference type="AlphaFoldDB" id="A0A7H0VD34"/>
<evidence type="ECO:0000256" key="1">
    <source>
        <dbReference type="SAM" id="SignalP"/>
    </source>
</evidence>
<sequence>MRYFKYLLFSFGLLATTACSDDSDDKNQEPGTTLPGPISGTSVNLQCSFASNGAPHQEGEEALFSFGSTGSLGIDFNPAANDGNEVSVSSSTLVGNEYIWEDANGGYKYALSLTADDSLNEVNVFDLQDNFLNQWTPIPDGPANLNLISALAGTYTVNSVNGGTHSRGTFSISADGSIDFDDGIAFSPSDYALVTDRLSVLDAIFVDMNPWPDEPYPRIELFVDPSDQSKLIQVVYRANYPNTGSIEINF</sequence>
<dbReference type="RefSeq" id="WP_210758165.1">
    <property type="nucleotide sequence ID" value="NZ_CP060139.1"/>
</dbReference>
<dbReference type="Proteomes" id="UP000516305">
    <property type="component" value="Chromosome"/>
</dbReference>
<protein>
    <recommendedName>
        <fullName evidence="4">Lipoprotein</fullName>
    </recommendedName>
</protein>
<evidence type="ECO:0008006" key="4">
    <source>
        <dbReference type="Google" id="ProtNLM"/>
    </source>
</evidence>
<evidence type="ECO:0000313" key="3">
    <source>
        <dbReference type="Proteomes" id="UP000516305"/>
    </source>
</evidence>
<organism evidence="2 3">
    <name type="scientific">Croceimicrobium hydrocarbonivorans</name>
    <dbReference type="NCBI Taxonomy" id="2761580"/>
    <lineage>
        <taxon>Bacteria</taxon>
        <taxon>Pseudomonadati</taxon>
        <taxon>Bacteroidota</taxon>
        <taxon>Flavobacteriia</taxon>
        <taxon>Flavobacteriales</taxon>
        <taxon>Owenweeksiaceae</taxon>
        <taxon>Croceimicrobium</taxon>
    </lineage>
</organism>
<keyword evidence="3" id="KW-1185">Reference proteome</keyword>
<keyword evidence="1" id="KW-0732">Signal</keyword>
<proteinExistence type="predicted"/>
<dbReference type="PROSITE" id="PS51257">
    <property type="entry name" value="PROKAR_LIPOPROTEIN"/>
    <property type="match status" value="1"/>
</dbReference>
<dbReference type="KEGG" id="chyd:H4K34_14790"/>
<feature type="signal peptide" evidence="1">
    <location>
        <begin position="1"/>
        <end position="20"/>
    </location>
</feature>
<evidence type="ECO:0000313" key="2">
    <source>
        <dbReference type="EMBL" id="QNR23632.1"/>
    </source>
</evidence>